<dbReference type="InterPro" id="IPR050194">
    <property type="entry name" value="Glycosyltransferase_grp1"/>
</dbReference>
<dbReference type="EC" id="2.4.1.250" evidence="3"/>
<dbReference type="InterPro" id="IPR028098">
    <property type="entry name" value="Glyco_trans_4-like_N"/>
</dbReference>
<proteinExistence type="predicted"/>
<dbReference type="Proteomes" id="UP000254737">
    <property type="component" value="Unassembled WGS sequence"/>
</dbReference>
<dbReference type="Gene3D" id="3.40.50.2000">
    <property type="entry name" value="Glycogen Phosphorylase B"/>
    <property type="match status" value="2"/>
</dbReference>
<dbReference type="RefSeq" id="WP_114998468.1">
    <property type="nucleotide sequence ID" value="NZ_UFXS01000001.1"/>
</dbReference>
<dbReference type="EMBL" id="UFXS01000001">
    <property type="protein sequence ID" value="STD53403.1"/>
    <property type="molecule type" value="Genomic_DNA"/>
</dbReference>
<name>A0A376G1J0_9FLAO</name>
<organism evidence="3 4">
    <name type="scientific">Empedobacter falsenii</name>
    <dbReference type="NCBI Taxonomy" id="343874"/>
    <lineage>
        <taxon>Bacteria</taxon>
        <taxon>Pseudomonadati</taxon>
        <taxon>Bacteroidota</taxon>
        <taxon>Flavobacteriia</taxon>
        <taxon>Flavobacteriales</taxon>
        <taxon>Weeksellaceae</taxon>
        <taxon>Empedobacter</taxon>
    </lineage>
</organism>
<dbReference type="PANTHER" id="PTHR45947:SF3">
    <property type="entry name" value="SULFOQUINOVOSYL TRANSFERASE SQD2"/>
    <property type="match status" value="1"/>
</dbReference>
<dbReference type="GO" id="GO:0102710">
    <property type="term" value="F:D-inositol-3-phosphate glycosyltransferase activity"/>
    <property type="evidence" value="ECO:0007669"/>
    <property type="project" value="UniProtKB-EC"/>
</dbReference>
<dbReference type="SUPFAM" id="SSF53756">
    <property type="entry name" value="UDP-Glycosyltransferase/glycogen phosphorylase"/>
    <property type="match status" value="1"/>
</dbReference>
<dbReference type="AlphaFoldDB" id="A0A376G1J0"/>
<protein>
    <submittedName>
        <fullName evidence="3">D-inositol-3-phosphate glycosyltransferase</fullName>
        <ecNumber evidence="3">2.4.1.250</ecNumber>
    </submittedName>
</protein>
<evidence type="ECO:0000313" key="4">
    <source>
        <dbReference type="Proteomes" id="UP000254737"/>
    </source>
</evidence>
<reference evidence="3 4" key="1">
    <citation type="submission" date="2018-06" db="EMBL/GenBank/DDBJ databases">
        <authorList>
            <consortium name="Pathogen Informatics"/>
            <person name="Doyle S."/>
        </authorList>
    </citation>
    <scope>NUCLEOTIDE SEQUENCE [LARGE SCALE GENOMIC DNA]</scope>
    <source>
        <strain evidence="3 4">NCTC13456</strain>
    </source>
</reference>
<keyword evidence="3" id="KW-0328">Glycosyltransferase</keyword>
<evidence type="ECO:0000313" key="3">
    <source>
        <dbReference type="EMBL" id="STD53403.1"/>
    </source>
</evidence>
<dbReference type="PANTHER" id="PTHR45947">
    <property type="entry name" value="SULFOQUINOVOSYL TRANSFERASE SQD2"/>
    <property type="match status" value="1"/>
</dbReference>
<dbReference type="InterPro" id="IPR001296">
    <property type="entry name" value="Glyco_trans_1"/>
</dbReference>
<sequence>MKKIVFIITDFGSFNNFLGEVAVSLSRNGAEVHLISSLTKVIKIDDKFDYEKEGIKIQTVELPRGFNPLKHFKASKRIHKIIDEINPDIVSVHFTTGIFTTTFNKRLKYKTIGTIHGLGFPVVEGSLKKFIYRFVEKRSMNRVDEVWVLNKMDLDIIRKDFANIPAKLIPTKGLGCDLSKFDPKNFTSDFKENLKNTLEIKEQDFVIGFTGRFVTFKGYDKVVRAFKLLKEKGVQNIKLMLIGGPDDAHPTGLTEDEERWVRENESVINVGFSSKVQEYLSITDLFVFPSEKEGMPVCIIEALAMNVPVITADARGCNDLIENNKNGILLKNNTPQEISKQMIYLKDNHEVYNQMKQQINNERLSMDRELFVTQQLDFFNQILNHS</sequence>
<evidence type="ECO:0000259" key="2">
    <source>
        <dbReference type="Pfam" id="PF13477"/>
    </source>
</evidence>
<dbReference type="Pfam" id="PF13477">
    <property type="entry name" value="Glyco_trans_4_2"/>
    <property type="match status" value="1"/>
</dbReference>
<feature type="domain" description="Glycosyl transferase family 1" evidence="1">
    <location>
        <begin position="191"/>
        <end position="359"/>
    </location>
</feature>
<gene>
    <name evidence="3" type="primary">mshA</name>
    <name evidence="3" type="ORF">NCTC13456_00476</name>
</gene>
<keyword evidence="3" id="KW-0808">Transferase</keyword>
<evidence type="ECO:0000259" key="1">
    <source>
        <dbReference type="Pfam" id="PF00534"/>
    </source>
</evidence>
<dbReference type="Pfam" id="PF00534">
    <property type="entry name" value="Glycos_transf_1"/>
    <property type="match status" value="1"/>
</dbReference>
<feature type="domain" description="Glycosyltransferase subfamily 4-like N-terminal" evidence="2">
    <location>
        <begin position="15"/>
        <end position="147"/>
    </location>
</feature>
<accession>A0A376G1J0</accession>